<dbReference type="InterPro" id="IPR000719">
    <property type="entry name" value="Prot_kinase_dom"/>
</dbReference>
<dbReference type="Proteomes" id="UP001321542">
    <property type="component" value="Chromosome"/>
</dbReference>
<evidence type="ECO:0000256" key="3">
    <source>
        <dbReference type="ARBA" id="ARBA00022679"/>
    </source>
</evidence>
<sequence length="589" mass="59883">MSSGANEQADGVGRLLAGRYRVVEQLGRGGMGVVWRAVDEVLHREVAVKELRTYTDAAGPELADLGLRMQREARAAARVRHPGVVAVHDVAEIDGRPLIVMELVDGPSLDDVLRDRGLLDPREAAAIGAKVMEALAAAHRVGVLHRDVKPGNILLDSSGRVVLTDFGIATMENPGDGSATHLTRSGELVGSLDYLAPERAQGHDPGPASDVWALGATLYAAVEGASPFRRTSTWSTLTAIVAEPLPEPQRSGPLGPVLRQLLDKRPEGRPDAVRARELLEAVAAGAAADPDTPSPEAGVAPIPPREETERSVPSVPPGFGPAGPSTGGAHFGPAPVVGGAGASQPAAPASGAVTTVSAPDTPRRKGRALLAGVAVTVVLAAVGVTVALLDNGDGARTGAGSSTDDSAAPSKGPSRGSVDLSDDSDTTDKGDKKSPSPSEKADKDDGTDTDATDSPSKGADGDTTGGGSGGSDDDSGGSSGGSSSGGSTGGGESTPEPSCFSIGGAKYNCTVWTTAKSYTASGTEVGVLNAGTNYFYCQQNLGRRETSGKWTNVWWAKTDDDSGNTDVFVSVVYIKGGGNDEPVPGLPVC</sequence>
<evidence type="ECO:0000256" key="4">
    <source>
        <dbReference type="ARBA" id="ARBA00022741"/>
    </source>
</evidence>
<dbReference type="InterPro" id="IPR017441">
    <property type="entry name" value="Protein_kinase_ATP_BS"/>
</dbReference>
<keyword evidence="11" id="KW-1185">Reference proteome</keyword>
<dbReference type="InterPro" id="IPR011009">
    <property type="entry name" value="Kinase-like_dom_sf"/>
</dbReference>
<keyword evidence="2" id="KW-0723">Serine/threonine-protein kinase</keyword>
<evidence type="ECO:0000256" key="2">
    <source>
        <dbReference type="ARBA" id="ARBA00022527"/>
    </source>
</evidence>
<dbReference type="Gene3D" id="3.30.200.20">
    <property type="entry name" value="Phosphorylase Kinase, domain 1"/>
    <property type="match status" value="1"/>
</dbReference>
<feature type="region of interest" description="Disordered" evidence="8">
    <location>
        <begin position="285"/>
        <end position="362"/>
    </location>
</feature>
<organism evidence="10 11">
    <name type="scientific">Streptomyces graminofaciens</name>
    <dbReference type="NCBI Taxonomy" id="68212"/>
    <lineage>
        <taxon>Bacteria</taxon>
        <taxon>Bacillati</taxon>
        <taxon>Actinomycetota</taxon>
        <taxon>Actinomycetes</taxon>
        <taxon>Kitasatosporales</taxon>
        <taxon>Streptomycetaceae</taxon>
        <taxon>Streptomyces</taxon>
    </lineage>
</organism>
<reference evidence="10 11" key="2">
    <citation type="journal article" date="2023" name="ChemBioChem">
        <title>Acyltransferase Domain Exchange between Two Independent Type I Polyketide Synthases in the Same Producer Strain of Macrolide Antibiotics.</title>
        <authorList>
            <person name="Kudo F."/>
            <person name="Kishikawa K."/>
            <person name="Tsuboi K."/>
            <person name="Kido T."/>
            <person name="Usui T."/>
            <person name="Hashimoto J."/>
            <person name="Shin-Ya K."/>
            <person name="Miyanaga A."/>
            <person name="Eguchi T."/>
        </authorList>
    </citation>
    <scope>NUCLEOTIDE SEQUENCE [LARGE SCALE GENOMIC DNA]</scope>
    <source>
        <strain evidence="10 11">A-8890</strain>
    </source>
</reference>
<evidence type="ECO:0000256" key="6">
    <source>
        <dbReference type="ARBA" id="ARBA00022840"/>
    </source>
</evidence>
<reference evidence="10 11" key="1">
    <citation type="journal article" date="2010" name="ChemBioChem">
        <title>Cloning and characterization of the biosynthetic gene cluster of 16-membered macrolide antibiotic FD-891: involvement of a dual functional cytochrome P450 monooxygenase catalyzing epoxidation and hydroxylation.</title>
        <authorList>
            <person name="Kudo F."/>
            <person name="Motegi A."/>
            <person name="Mizoue K."/>
            <person name="Eguchi T."/>
        </authorList>
    </citation>
    <scope>NUCLEOTIDE SEQUENCE [LARGE SCALE GENOMIC DNA]</scope>
    <source>
        <strain evidence="10 11">A-8890</strain>
    </source>
</reference>
<evidence type="ECO:0000313" key="10">
    <source>
        <dbReference type="EMBL" id="BBC30213.1"/>
    </source>
</evidence>
<evidence type="ECO:0000256" key="5">
    <source>
        <dbReference type="ARBA" id="ARBA00022777"/>
    </source>
</evidence>
<dbReference type="EMBL" id="AP018448">
    <property type="protein sequence ID" value="BBC30213.1"/>
    <property type="molecule type" value="Genomic_DNA"/>
</dbReference>
<evidence type="ECO:0000313" key="11">
    <source>
        <dbReference type="Proteomes" id="UP001321542"/>
    </source>
</evidence>
<keyword evidence="6 7" id="KW-0067">ATP-binding</keyword>
<feature type="compositionally biased region" description="Basic and acidic residues" evidence="8">
    <location>
        <begin position="426"/>
        <end position="446"/>
    </location>
</feature>
<evidence type="ECO:0000256" key="8">
    <source>
        <dbReference type="SAM" id="MobiDB-lite"/>
    </source>
</evidence>
<dbReference type="CDD" id="cd14014">
    <property type="entry name" value="STKc_PknB_like"/>
    <property type="match status" value="1"/>
</dbReference>
<dbReference type="PROSITE" id="PS00108">
    <property type="entry name" value="PROTEIN_KINASE_ST"/>
    <property type="match status" value="1"/>
</dbReference>
<dbReference type="EC" id="2.7.11.1" evidence="1"/>
<evidence type="ECO:0000256" key="7">
    <source>
        <dbReference type="PROSITE-ProRule" id="PRU10141"/>
    </source>
</evidence>
<protein>
    <recommendedName>
        <fullName evidence="1">non-specific serine/threonine protein kinase</fullName>
        <ecNumber evidence="1">2.7.11.1</ecNumber>
    </recommendedName>
</protein>
<name>A0ABM7F340_9ACTN</name>
<feature type="compositionally biased region" description="Low complexity" evidence="8">
    <location>
        <begin position="331"/>
        <end position="353"/>
    </location>
</feature>
<gene>
    <name evidence="10" type="ORF">SGFS_015070</name>
</gene>
<feature type="compositionally biased region" description="Gly residues" evidence="8">
    <location>
        <begin position="477"/>
        <end position="492"/>
    </location>
</feature>
<keyword evidence="4 7" id="KW-0547">Nucleotide-binding</keyword>
<dbReference type="Gene3D" id="1.10.510.10">
    <property type="entry name" value="Transferase(Phosphotransferase) domain 1"/>
    <property type="match status" value="1"/>
</dbReference>
<evidence type="ECO:0000259" key="9">
    <source>
        <dbReference type="PROSITE" id="PS50011"/>
    </source>
</evidence>
<proteinExistence type="predicted"/>
<dbReference type="InterPro" id="IPR008271">
    <property type="entry name" value="Ser/Thr_kinase_AS"/>
</dbReference>
<evidence type="ECO:0000256" key="1">
    <source>
        <dbReference type="ARBA" id="ARBA00012513"/>
    </source>
</evidence>
<feature type="region of interest" description="Disordered" evidence="8">
    <location>
        <begin position="392"/>
        <end position="497"/>
    </location>
</feature>
<dbReference type="Pfam" id="PF00069">
    <property type="entry name" value="Pkinase"/>
    <property type="match status" value="1"/>
</dbReference>
<accession>A0ABM7F340</accession>
<keyword evidence="3" id="KW-0808">Transferase</keyword>
<dbReference type="SMART" id="SM00220">
    <property type="entry name" value="S_TKc"/>
    <property type="match status" value="1"/>
</dbReference>
<feature type="binding site" evidence="7">
    <location>
        <position position="49"/>
    </location>
    <ligand>
        <name>ATP</name>
        <dbReference type="ChEBI" id="CHEBI:30616"/>
    </ligand>
</feature>
<dbReference type="RefSeq" id="WP_286248626.1">
    <property type="nucleotide sequence ID" value="NZ_AP018448.1"/>
</dbReference>
<dbReference type="SUPFAM" id="SSF56112">
    <property type="entry name" value="Protein kinase-like (PK-like)"/>
    <property type="match status" value="1"/>
</dbReference>
<dbReference type="PROSITE" id="PS50011">
    <property type="entry name" value="PROTEIN_KINASE_DOM"/>
    <property type="match status" value="1"/>
</dbReference>
<feature type="domain" description="Protein kinase" evidence="9">
    <location>
        <begin position="20"/>
        <end position="282"/>
    </location>
</feature>
<keyword evidence="5" id="KW-0418">Kinase</keyword>
<dbReference type="PANTHER" id="PTHR43289">
    <property type="entry name" value="MITOGEN-ACTIVATED PROTEIN KINASE KINASE KINASE 20-RELATED"/>
    <property type="match status" value="1"/>
</dbReference>
<dbReference type="PANTHER" id="PTHR43289:SF6">
    <property type="entry name" value="SERINE_THREONINE-PROTEIN KINASE NEKL-3"/>
    <property type="match status" value="1"/>
</dbReference>
<dbReference type="PROSITE" id="PS00107">
    <property type="entry name" value="PROTEIN_KINASE_ATP"/>
    <property type="match status" value="1"/>
</dbReference>